<feature type="region of interest" description="Disordered" evidence="12">
    <location>
        <begin position="189"/>
        <end position="210"/>
    </location>
</feature>
<dbReference type="AlphaFoldDB" id="A0A238Z4I6"/>
<evidence type="ECO:0000256" key="9">
    <source>
        <dbReference type="ARBA" id="ARBA00022989"/>
    </source>
</evidence>
<dbReference type="InterPro" id="IPR036280">
    <property type="entry name" value="Multihaem_cyt_sf"/>
</dbReference>
<evidence type="ECO:0000256" key="11">
    <source>
        <dbReference type="ARBA" id="ARBA00023136"/>
    </source>
</evidence>
<dbReference type="PANTHER" id="PTHR30333">
    <property type="entry name" value="CYTOCHROME C-TYPE PROTEIN"/>
    <property type="match status" value="1"/>
</dbReference>
<dbReference type="GO" id="GO:0009061">
    <property type="term" value="P:anaerobic respiration"/>
    <property type="evidence" value="ECO:0007669"/>
    <property type="project" value="TreeGrafter"/>
</dbReference>
<keyword evidence="16" id="KW-1185">Reference proteome</keyword>
<evidence type="ECO:0000256" key="6">
    <source>
        <dbReference type="ARBA" id="ARBA00022692"/>
    </source>
</evidence>
<reference evidence="16" key="1">
    <citation type="submission" date="2017-06" db="EMBL/GenBank/DDBJ databases">
        <authorList>
            <person name="Varghese N."/>
            <person name="Submissions S."/>
        </authorList>
    </citation>
    <scope>NUCLEOTIDE SEQUENCE [LARGE SCALE GENOMIC DNA]</scope>
    <source>
        <strain evidence="16">DSM 15668</strain>
    </source>
</reference>
<sequence>MKKTMFLLLVGAGIGVVFSLVTAQQVKNTSKASFCASCHEMKPMYETWLAGPHGPLGNDAGAVRATCVDCHLKHSNVVVYLFDKTRAALKDVYGHYFKKKEISSLDFWLEKLDARERYTYEENCRGCHKVLPDNVKHKEYEEGKTEESCLDCHHYVGHGFYFKEDLKSFFETGAIERLKYGTGDGMERKYEHEEKEYGEKHEYEEHEKDD</sequence>
<evidence type="ECO:0000256" key="5">
    <source>
        <dbReference type="ARBA" id="ARBA00022617"/>
    </source>
</evidence>
<keyword evidence="10" id="KW-0408">Iron</keyword>
<protein>
    <submittedName>
        <fullName evidence="15">Trimethylamine-N-oxide reductase (Cytochrome c), cytochrome c-type subunit TorC</fullName>
    </submittedName>
</protein>
<dbReference type="GO" id="GO:0005886">
    <property type="term" value="C:plasma membrane"/>
    <property type="evidence" value="ECO:0007669"/>
    <property type="project" value="UniProtKB-SubCell"/>
</dbReference>
<evidence type="ECO:0000313" key="16">
    <source>
        <dbReference type="Proteomes" id="UP000198405"/>
    </source>
</evidence>
<keyword evidence="3" id="KW-0813">Transport</keyword>
<proteinExistence type="inferred from homology"/>
<dbReference type="PANTHER" id="PTHR30333:SF1">
    <property type="entry name" value="CYTOCHROME C-TYPE PROTEIN NAPC"/>
    <property type="match status" value="1"/>
</dbReference>
<dbReference type="InterPro" id="IPR038266">
    <property type="entry name" value="NapC/NirT_cytc_sf"/>
</dbReference>
<dbReference type="Pfam" id="PF03264">
    <property type="entry name" value="Cytochrom_NNT"/>
    <property type="match status" value="1"/>
</dbReference>
<organism evidence="15 16">
    <name type="scientific">Desulfurobacterium atlanticum</name>
    <dbReference type="NCBI Taxonomy" id="240169"/>
    <lineage>
        <taxon>Bacteria</taxon>
        <taxon>Pseudomonadati</taxon>
        <taxon>Aquificota</taxon>
        <taxon>Aquificia</taxon>
        <taxon>Desulfurobacteriales</taxon>
        <taxon>Desulfurobacteriaceae</taxon>
        <taxon>Desulfurobacterium</taxon>
    </lineage>
</organism>
<evidence type="ECO:0000256" key="10">
    <source>
        <dbReference type="ARBA" id="ARBA00023004"/>
    </source>
</evidence>
<keyword evidence="6" id="KW-0812">Transmembrane</keyword>
<comment type="similarity">
    <text evidence="2">Belongs to the NapC/NirT/NrfH family.</text>
</comment>
<evidence type="ECO:0000256" key="13">
    <source>
        <dbReference type="SAM" id="SignalP"/>
    </source>
</evidence>
<evidence type="ECO:0000259" key="14">
    <source>
        <dbReference type="Pfam" id="PF03264"/>
    </source>
</evidence>
<evidence type="ECO:0000256" key="8">
    <source>
        <dbReference type="ARBA" id="ARBA00022982"/>
    </source>
</evidence>
<keyword evidence="8" id="KW-0249">Electron transport</keyword>
<dbReference type="SUPFAM" id="SSF48695">
    <property type="entry name" value="Multiheme cytochromes"/>
    <property type="match status" value="1"/>
</dbReference>
<feature type="signal peptide" evidence="13">
    <location>
        <begin position="1"/>
        <end position="23"/>
    </location>
</feature>
<evidence type="ECO:0000256" key="7">
    <source>
        <dbReference type="ARBA" id="ARBA00022723"/>
    </source>
</evidence>
<dbReference type="RefSeq" id="WP_089323097.1">
    <property type="nucleotide sequence ID" value="NZ_FZOB01000006.1"/>
</dbReference>
<dbReference type="Proteomes" id="UP000198405">
    <property type="component" value="Unassembled WGS sequence"/>
</dbReference>
<evidence type="ECO:0000256" key="3">
    <source>
        <dbReference type="ARBA" id="ARBA00022448"/>
    </source>
</evidence>
<evidence type="ECO:0000256" key="12">
    <source>
        <dbReference type="SAM" id="MobiDB-lite"/>
    </source>
</evidence>
<dbReference type="GO" id="GO:0046872">
    <property type="term" value="F:metal ion binding"/>
    <property type="evidence" value="ECO:0007669"/>
    <property type="project" value="UniProtKB-KW"/>
</dbReference>
<keyword evidence="9" id="KW-1133">Transmembrane helix</keyword>
<keyword evidence="4" id="KW-1003">Cell membrane</keyword>
<keyword evidence="7" id="KW-0479">Metal-binding</keyword>
<keyword evidence="11" id="KW-0472">Membrane</keyword>
<feature type="domain" description="NapC/NirT cytochrome c N-terminal" evidence="14">
    <location>
        <begin position="3"/>
        <end position="158"/>
    </location>
</feature>
<evidence type="ECO:0000256" key="4">
    <source>
        <dbReference type="ARBA" id="ARBA00022475"/>
    </source>
</evidence>
<dbReference type="GO" id="GO:0009055">
    <property type="term" value="F:electron transfer activity"/>
    <property type="evidence" value="ECO:0007669"/>
    <property type="project" value="TreeGrafter"/>
</dbReference>
<dbReference type="InterPro" id="IPR051174">
    <property type="entry name" value="Cytochrome_c-type_ET"/>
</dbReference>
<comment type="subcellular location">
    <subcellularLocation>
        <location evidence="1">Cell membrane</location>
    </subcellularLocation>
</comment>
<dbReference type="InterPro" id="IPR005126">
    <property type="entry name" value="NapC/NirT_cyt_c_N"/>
</dbReference>
<evidence type="ECO:0000313" key="15">
    <source>
        <dbReference type="EMBL" id="SNR78287.1"/>
    </source>
</evidence>
<dbReference type="OrthoDB" id="9782159at2"/>
<name>A0A238Z4I6_9BACT</name>
<keyword evidence="13" id="KW-0732">Signal</keyword>
<dbReference type="EMBL" id="FZOB01000006">
    <property type="protein sequence ID" value="SNR78287.1"/>
    <property type="molecule type" value="Genomic_DNA"/>
</dbReference>
<gene>
    <name evidence="15" type="ORF">SAMN06265340_10666</name>
</gene>
<accession>A0A238Z4I6</accession>
<keyword evidence="5" id="KW-0349">Heme</keyword>
<dbReference type="Gene3D" id="1.10.3820.10">
    <property type="entry name" value="Di-heme elbow motif domain"/>
    <property type="match status" value="1"/>
</dbReference>
<evidence type="ECO:0000256" key="2">
    <source>
        <dbReference type="ARBA" id="ARBA00007395"/>
    </source>
</evidence>
<evidence type="ECO:0000256" key="1">
    <source>
        <dbReference type="ARBA" id="ARBA00004236"/>
    </source>
</evidence>
<feature type="chain" id="PRO_5012782778" evidence="13">
    <location>
        <begin position="24"/>
        <end position="210"/>
    </location>
</feature>